<keyword evidence="2" id="KW-1185">Reference proteome</keyword>
<dbReference type="AlphaFoldDB" id="A0AAV7QYC8"/>
<reference evidence="1" key="1">
    <citation type="journal article" date="2022" name="bioRxiv">
        <title>Sequencing and chromosome-scale assembly of the giantPleurodeles waltlgenome.</title>
        <authorList>
            <person name="Brown T."/>
            <person name="Elewa A."/>
            <person name="Iarovenko S."/>
            <person name="Subramanian E."/>
            <person name="Araus A.J."/>
            <person name="Petzold A."/>
            <person name="Susuki M."/>
            <person name="Suzuki K.-i.T."/>
            <person name="Hayashi T."/>
            <person name="Toyoda A."/>
            <person name="Oliveira C."/>
            <person name="Osipova E."/>
            <person name="Leigh N.D."/>
            <person name="Simon A."/>
            <person name="Yun M.H."/>
        </authorList>
    </citation>
    <scope>NUCLEOTIDE SEQUENCE</scope>
    <source>
        <strain evidence="1">20211129_DDA</strain>
        <tissue evidence="1">Liver</tissue>
    </source>
</reference>
<proteinExistence type="predicted"/>
<comment type="caution">
    <text evidence="1">The sequence shown here is derived from an EMBL/GenBank/DDBJ whole genome shotgun (WGS) entry which is preliminary data.</text>
</comment>
<dbReference type="EMBL" id="JANPWB010000010">
    <property type="protein sequence ID" value="KAJ1145058.1"/>
    <property type="molecule type" value="Genomic_DNA"/>
</dbReference>
<accession>A0AAV7QYC8</accession>
<evidence type="ECO:0000313" key="2">
    <source>
        <dbReference type="Proteomes" id="UP001066276"/>
    </source>
</evidence>
<protein>
    <submittedName>
        <fullName evidence="1">Uncharacterized protein</fullName>
    </submittedName>
</protein>
<gene>
    <name evidence="1" type="ORF">NDU88_011350</name>
</gene>
<sequence>MKSRSDSFLGLNLGRLLQCQAGLPDSDVEAKPLTDPGVSEEKMIREGVRLGGWGTEENDHAGSAGLIKFDLDGTVKQT</sequence>
<dbReference type="Proteomes" id="UP001066276">
    <property type="component" value="Chromosome 6"/>
</dbReference>
<organism evidence="1 2">
    <name type="scientific">Pleurodeles waltl</name>
    <name type="common">Iberian ribbed newt</name>
    <dbReference type="NCBI Taxonomy" id="8319"/>
    <lineage>
        <taxon>Eukaryota</taxon>
        <taxon>Metazoa</taxon>
        <taxon>Chordata</taxon>
        <taxon>Craniata</taxon>
        <taxon>Vertebrata</taxon>
        <taxon>Euteleostomi</taxon>
        <taxon>Amphibia</taxon>
        <taxon>Batrachia</taxon>
        <taxon>Caudata</taxon>
        <taxon>Salamandroidea</taxon>
        <taxon>Salamandridae</taxon>
        <taxon>Pleurodelinae</taxon>
        <taxon>Pleurodeles</taxon>
    </lineage>
</organism>
<evidence type="ECO:0000313" key="1">
    <source>
        <dbReference type="EMBL" id="KAJ1145058.1"/>
    </source>
</evidence>
<name>A0AAV7QYC8_PLEWA</name>